<dbReference type="PANTHER" id="PTHR43143">
    <property type="entry name" value="METALLOPHOSPHOESTERASE, CALCINEURIN SUPERFAMILY"/>
    <property type="match status" value="1"/>
</dbReference>
<name>A0AAD3CYI8_9STRA</name>
<keyword evidence="1" id="KW-0732">Signal</keyword>
<dbReference type="InterPro" id="IPR029052">
    <property type="entry name" value="Metallo-depent_PP-like"/>
</dbReference>
<evidence type="ECO:0000313" key="2">
    <source>
        <dbReference type="EMBL" id="GFH54309.1"/>
    </source>
</evidence>
<reference evidence="2 3" key="1">
    <citation type="journal article" date="2021" name="Sci. Rep.">
        <title>The genome of the diatom Chaetoceros tenuissimus carries an ancient integrated fragment of an extant virus.</title>
        <authorList>
            <person name="Hongo Y."/>
            <person name="Kimura K."/>
            <person name="Takaki Y."/>
            <person name="Yoshida Y."/>
            <person name="Baba S."/>
            <person name="Kobayashi G."/>
            <person name="Nagasaki K."/>
            <person name="Hano T."/>
            <person name="Tomaru Y."/>
        </authorList>
    </citation>
    <scope>NUCLEOTIDE SEQUENCE [LARGE SCALE GENOMIC DNA]</scope>
    <source>
        <strain evidence="2 3">NIES-3715</strain>
    </source>
</reference>
<feature type="signal peptide" evidence="1">
    <location>
        <begin position="1"/>
        <end position="15"/>
    </location>
</feature>
<evidence type="ECO:0000313" key="3">
    <source>
        <dbReference type="Proteomes" id="UP001054902"/>
    </source>
</evidence>
<comment type="caution">
    <text evidence="2">The sequence shown here is derived from an EMBL/GenBank/DDBJ whole genome shotgun (WGS) entry which is preliminary data.</text>
</comment>
<dbReference type="Gene3D" id="3.60.21.10">
    <property type="match status" value="1"/>
</dbReference>
<evidence type="ECO:0000256" key="1">
    <source>
        <dbReference type="SAM" id="SignalP"/>
    </source>
</evidence>
<dbReference type="InterPro" id="IPR051918">
    <property type="entry name" value="STPP_CPPED1"/>
</dbReference>
<dbReference type="Proteomes" id="UP001054902">
    <property type="component" value="Unassembled WGS sequence"/>
</dbReference>
<accession>A0AAD3CYI8</accession>
<evidence type="ECO:0008006" key="4">
    <source>
        <dbReference type="Google" id="ProtNLM"/>
    </source>
</evidence>
<dbReference type="EMBL" id="BLLK01000047">
    <property type="protein sequence ID" value="GFH54309.1"/>
    <property type="molecule type" value="Genomic_DNA"/>
</dbReference>
<feature type="chain" id="PRO_5042154165" description="Calcineurin-like phosphoesterase domain-containing protein" evidence="1">
    <location>
        <begin position="16"/>
        <end position="564"/>
    </location>
</feature>
<dbReference type="SUPFAM" id="SSF56300">
    <property type="entry name" value="Metallo-dependent phosphatases"/>
    <property type="match status" value="1"/>
</dbReference>
<organism evidence="2 3">
    <name type="scientific">Chaetoceros tenuissimus</name>
    <dbReference type="NCBI Taxonomy" id="426638"/>
    <lineage>
        <taxon>Eukaryota</taxon>
        <taxon>Sar</taxon>
        <taxon>Stramenopiles</taxon>
        <taxon>Ochrophyta</taxon>
        <taxon>Bacillariophyta</taxon>
        <taxon>Coscinodiscophyceae</taxon>
        <taxon>Chaetocerotophycidae</taxon>
        <taxon>Chaetocerotales</taxon>
        <taxon>Chaetocerotaceae</taxon>
        <taxon>Chaetoceros</taxon>
    </lineage>
</organism>
<dbReference type="AlphaFoldDB" id="A0AAD3CYI8"/>
<gene>
    <name evidence="2" type="ORF">CTEN210_10785</name>
</gene>
<proteinExistence type="predicted"/>
<dbReference type="PANTHER" id="PTHR43143:SF4">
    <property type="entry name" value="CALCINEURIN-LIKE PHOSPHOESTERASE DOMAIN-CONTAINING PROTEIN"/>
    <property type="match status" value="1"/>
</dbReference>
<sequence>MKIHLLFLSLPFSEAFSAAHSLHHKRWVNTILSSSSSDDEIIQKYRDHSVRDSFNLIVLGDLHLEDDMTKHNQARDDCISALKKLSLLPSPPPTDDNDSSPLKVHDLVNLYQQHPAGKLSCNQLEMLLEYQKQEDKDALNCHLVSLGDLGRKDIRHEPGDAGTTKSFQDAKEFFDSFSPITYELVTGNHDLEGLDEFDTDEGNLQAWMDCFGKDKPYFSKQIGPKTLLVGLSTVRFRNSPHSSHECHVDDEQLEWFQEVLKKTHPDQEEGWRVCVFTHAPIMGSNLRVLQNVHVINGCAWMNHCSESRSSFIEAVKNNPQIKLWSSGHFHLSHEFADSLSNVNHCTFMQVGVVGEKSTRDHTRQTRIVQGNSREFNIYTVNHHVRMEDGSADLRLDATIDLSSGELKRQENKPLDGDESEDVWNKEDNVLFGAYVPQEEDGCYLEAPNGRIVCENELGEKVCWWHMNDGKVLGVHDGQIVEYDATTLSPLGIVVNTKEMGKREVLIVGEENEKVLVLVDPDTNKFEVIHPNDDGSYWRKYQRNKRVRQEEKARELAAQAWFGKK</sequence>
<keyword evidence="3" id="KW-1185">Reference proteome</keyword>
<protein>
    <recommendedName>
        <fullName evidence="4">Calcineurin-like phosphoesterase domain-containing protein</fullName>
    </recommendedName>
</protein>